<feature type="compositionally biased region" description="Basic and acidic residues" evidence="1">
    <location>
        <begin position="456"/>
        <end position="466"/>
    </location>
</feature>
<comment type="caution">
    <text evidence="2">The sequence shown here is derived from an EMBL/GenBank/DDBJ whole genome shotgun (WGS) entry which is preliminary data.</text>
</comment>
<protein>
    <submittedName>
        <fullName evidence="2">Uncharacterized protein</fullName>
    </submittedName>
</protein>
<feature type="compositionally biased region" description="Basic and acidic residues" evidence="1">
    <location>
        <begin position="157"/>
        <end position="168"/>
    </location>
</feature>
<gene>
    <name evidence="2" type="ORF">ACHAXA_007835</name>
</gene>
<dbReference type="Proteomes" id="UP001530377">
    <property type="component" value="Unassembled WGS sequence"/>
</dbReference>
<dbReference type="AlphaFoldDB" id="A0ABD3SC59"/>
<feature type="region of interest" description="Disordered" evidence="1">
    <location>
        <begin position="204"/>
        <end position="507"/>
    </location>
</feature>
<organism evidence="2 3">
    <name type="scientific">Cyclostephanos tholiformis</name>
    <dbReference type="NCBI Taxonomy" id="382380"/>
    <lineage>
        <taxon>Eukaryota</taxon>
        <taxon>Sar</taxon>
        <taxon>Stramenopiles</taxon>
        <taxon>Ochrophyta</taxon>
        <taxon>Bacillariophyta</taxon>
        <taxon>Coscinodiscophyceae</taxon>
        <taxon>Thalassiosirophycidae</taxon>
        <taxon>Stephanodiscales</taxon>
        <taxon>Stephanodiscaceae</taxon>
        <taxon>Cyclostephanos</taxon>
    </lineage>
</organism>
<evidence type="ECO:0000313" key="3">
    <source>
        <dbReference type="Proteomes" id="UP001530377"/>
    </source>
</evidence>
<feature type="region of interest" description="Disordered" evidence="1">
    <location>
        <begin position="1"/>
        <end position="183"/>
    </location>
</feature>
<feature type="compositionally biased region" description="Polar residues" evidence="1">
    <location>
        <begin position="248"/>
        <end position="262"/>
    </location>
</feature>
<accession>A0ABD3SC59</accession>
<keyword evidence="3" id="KW-1185">Reference proteome</keyword>
<reference evidence="2 3" key="1">
    <citation type="submission" date="2024-10" db="EMBL/GenBank/DDBJ databases">
        <title>Updated reference genomes for cyclostephanoid diatoms.</title>
        <authorList>
            <person name="Roberts W.R."/>
            <person name="Alverson A.J."/>
        </authorList>
    </citation>
    <scope>NUCLEOTIDE SEQUENCE [LARGE SCALE GENOMIC DNA]</scope>
    <source>
        <strain evidence="2 3">AJA228-03</strain>
    </source>
</reference>
<feature type="compositionally biased region" description="Basic residues" evidence="1">
    <location>
        <begin position="169"/>
        <end position="181"/>
    </location>
</feature>
<feature type="compositionally biased region" description="Polar residues" evidence="1">
    <location>
        <begin position="410"/>
        <end position="428"/>
    </location>
</feature>
<evidence type="ECO:0000313" key="2">
    <source>
        <dbReference type="EMBL" id="KAL3822042.1"/>
    </source>
</evidence>
<evidence type="ECO:0000256" key="1">
    <source>
        <dbReference type="SAM" id="MobiDB-lite"/>
    </source>
</evidence>
<dbReference type="EMBL" id="JALLPB020000076">
    <property type="protein sequence ID" value="KAL3822042.1"/>
    <property type="molecule type" value="Genomic_DNA"/>
</dbReference>
<feature type="compositionally biased region" description="Basic and acidic residues" evidence="1">
    <location>
        <begin position="227"/>
        <end position="246"/>
    </location>
</feature>
<feature type="compositionally biased region" description="Basic and acidic residues" evidence="1">
    <location>
        <begin position="81"/>
        <end position="98"/>
    </location>
</feature>
<feature type="compositionally biased region" description="Basic and acidic residues" evidence="1">
    <location>
        <begin position="429"/>
        <end position="438"/>
    </location>
</feature>
<feature type="compositionally biased region" description="Polar residues" evidence="1">
    <location>
        <begin position="320"/>
        <end position="330"/>
    </location>
</feature>
<feature type="compositionally biased region" description="Basic and acidic residues" evidence="1">
    <location>
        <begin position="57"/>
        <end position="69"/>
    </location>
</feature>
<proteinExistence type="predicted"/>
<feature type="compositionally biased region" description="Low complexity" evidence="1">
    <location>
        <begin position="1"/>
        <end position="12"/>
    </location>
</feature>
<sequence length="544" mass="58683">MPSSLAAALAASKQGGPAASAPEAAVNNPETVKNHDEPQSRPSSLQQHNKKKFGLNLDERATATKGPREKIKKHNGNSNNDQKKDGGKINDPIRHEKTTPNVGNNNRYDDGVAKSNAMSGKKKGTNASTPANNDRIRTGQMVFLCDIRDGEDDDGECKEYAQDNDGRRTRSSKRRGRKRGAKAAIPNKVADNSTGKIVFLCDIPSSSDDSEGEEVGDIHDGYGNFVDDGRGDDVDNGQKFKREVDGISRNTGVMTNNRQKSIARSRGNGDRGKGGGRDRDDREPAQCNNLQRDVNKSSDDGGIPNAPANPGSMPTLWSRKAQSTNTNSGTGFRKQGGGARDDRGLAQGSNLRRDNCGPAQGNNLRRDSNKSSCDGGIPDRSMNRGSMPTPWSIKAQAVKQDSDSGFSKEGGSTRSGGSNPRSGNYTTPTRDKGNDRYIAEPLEYPSSMPSLWSARAEARSNNDTCDKTPQMQSRDNDARVGHHPRGTSSREHIPTSTIYSDPTHAPSNIIIESGNKKDLAKFSAVQLESTAIKGRWADEDSDDE</sequence>
<name>A0ABD3SC59_9STRA</name>
<feature type="compositionally biased region" description="Basic and acidic residues" evidence="1">
    <location>
        <begin position="267"/>
        <end position="284"/>
    </location>
</feature>